<sequence length="296" mass="33449">MSKKTNIGLFLDSGAFSAFSKGAKISLEEYVNFIKGHQEYLEVYANLDVLGDPQATLDNQDKMEQEGLFPLPCFHYGEPIEFLEHYLKYNYIALGGMVPIATNDLLLWLDQIFAKYICDDSGMPKVKVHGFGMTSLKLMKRYPWYSVDSTSWVVTSRVGQIMVPQKGPSGFNFILDPWKVAVSSRSPGKEEHDKHYATMGPKAKATIDEYLASIGFEMGESDFYPAAADCSLVEGERWSGKPLDNGERLVEKIISPGVCNDYMQRDQVNIKYFLELEKALPEWPWAFKLKTKGFGI</sequence>
<name>A0A6M3XMY0_9ZZZZ</name>
<proteinExistence type="predicted"/>
<organism evidence="1">
    <name type="scientific">viral metagenome</name>
    <dbReference type="NCBI Taxonomy" id="1070528"/>
    <lineage>
        <taxon>unclassified sequences</taxon>
        <taxon>metagenomes</taxon>
        <taxon>organismal metagenomes</taxon>
    </lineage>
</organism>
<evidence type="ECO:0000313" key="1">
    <source>
        <dbReference type="EMBL" id="QJH99186.1"/>
    </source>
</evidence>
<dbReference type="AlphaFoldDB" id="A0A6M3XMY0"/>
<dbReference type="EMBL" id="MT144774">
    <property type="protein sequence ID" value="QJH99186.1"/>
    <property type="molecule type" value="Genomic_DNA"/>
</dbReference>
<reference evidence="1" key="1">
    <citation type="submission" date="2020-03" db="EMBL/GenBank/DDBJ databases">
        <title>The deep terrestrial virosphere.</title>
        <authorList>
            <person name="Holmfeldt K."/>
            <person name="Nilsson E."/>
            <person name="Simone D."/>
            <person name="Lopez-Fernandez M."/>
            <person name="Wu X."/>
            <person name="de Brujin I."/>
            <person name="Lundin D."/>
            <person name="Andersson A."/>
            <person name="Bertilsson S."/>
            <person name="Dopson M."/>
        </authorList>
    </citation>
    <scope>NUCLEOTIDE SEQUENCE</scope>
    <source>
        <strain evidence="1">TM448B01520</strain>
    </source>
</reference>
<accession>A0A6M3XMY0</accession>
<gene>
    <name evidence="1" type="ORF">TM448B01520_0004</name>
</gene>
<protein>
    <submittedName>
        <fullName evidence="1">Uncharacterized protein</fullName>
    </submittedName>
</protein>